<accession>A0A840J731</accession>
<organism evidence="2 3">
    <name type="scientific">Amycolatopsis jiangsuensis</name>
    <dbReference type="NCBI Taxonomy" id="1181879"/>
    <lineage>
        <taxon>Bacteria</taxon>
        <taxon>Bacillati</taxon>
        <taxon>Actinomycetota</taxon>
        <taxon>Actinomycetes</taxon>
        <taxon>Pseudonocardiales</taxon>
        <taxon>Pseudonocardiaceae</taxon>
        <taxon>Amycolatopsis</taxon>
    </lineage>
</organism>
<dbReference type="EMBL" id="JACHMG010000001">
    <property type="protein sequence ID" value="MBB4689820.1"/>
    <property type="molecule type" value="Genomic_DNA"/>
</dbReference>
<reference evidence="2 3" key="1">
    <citation type="submission" date="2020-08" db="EMBL/GenBank/DDBJ databases">
        <title>Sequencing the genomes of 1000 actinobacteria strains.</title>
        <authorList>
            <person name="Klenk H.-P."/>
        </authorList>
    </citation>
    <scope>NUCLEOTIDE SEQUENCE [LARGE SCALE GENOMIC DNA]</scope>
    <source>
        <strain evidence="2 3">DSM 45859</strain>
    </source>
</reference>
<dbReference type="RefSeq" id="WP_184784281.1">
    <property type="nucleotide sequence ID" value="NZ_JACHMG010000001.1"/>
</dbReference>
<proteinExistence type="predicted"/>
<gene>
    <name evidence="2" type="ORF">BJY18_007305</name>
</gene>
<comment type="caution">
    <text evidence="2">The sequence shown here is derived from an EMBL/GenBank/DDBJ whole genome shotgun (WGS) entry which is preliminary data.</text>
</comment>
<sequence length="89" mass="9548">MTGKARTTTRKAKATPAPKPTEPTPPASATAAEPAAPAARTPDPRREVVTVGECMVPGCPVLEFEPGRGLCMDHFTTRLDLREVARHDR</sequence>
<protein>
    <submittedName>
        <fullName evidence="2">Uncharacterized protein</fullName>
    </submittedName>
</protein>
<evidence type="ECO:0000313" key="2">
    <source>
        <dbReference type="EMBL" id="MBB4689820.1"/>
    </source>
</evidence>
<name>A0A840J731_9PSEU</name>
<dbReference type="Proteomes" id="UP000581769">
    <property type="component" value="Unassembled WGS sequence"/>
</dbReference>
<dbReference type="AlphaFoldDB" id="A0A840J731"/>
<feature type="compositionally biased region" description="Low complexity" evidence="1">
    <location>
        <begin position="27"/>
        <end position="41"/>
    </location>
</feature>
<keyword evidence="3" id="KW-1185">Reference proteome</keyword>
<evidence type="ECO:0000256" key="1">
    <source>
        <dbReference type="SAM" id="MobiDB-lite"/>
    </source>
</evidence>
<feature type="region of interest" description="Disordered" evidence="1">
    <location>
        <begin position="1"/>
        <end position="46"/>
    </location>
</feature>
<evidence type="ECO:0000313" key="3">
    <source>
        <dbReference type="Proteomes" id="UP000581769"/>
    </source>
</evidence>
<feature type="compositionally biased region" description="Pro residues" evidence="1">
    <location>
        <begin position="17"/>
        <end position="26"/>
    </location>
</feature>